<dbReference type="PANTHER" id="PTHR43625:SF40">
    <property type="entry name" value="ALDO-KETO REDUCTASE YAKC [NADP(+)]"/>
    <property type="match status" value="1"/>
</dbReference>
<dbReference type="OrthoDB" id="9768793at2"/>
<accession>A0A0N9I865</accession>
<evidence type="ECO:0000256" key="1">
    <source>
        <dbReference type="ARBA" id="ARBA00023002"/>
    </source>
</evidence>
<dbReference type="SUPFAM" id="SSF51430">
    <property type="entry name" value="NAD(P)-linked oxidoreductase"/>
    <property type="match status" value="1"/>
</dbReference>
<evidence type="ECO:0000313" key="4">
    <source>
        <dbReference type="Proteomes" id="UP000063699"/>
    </source>
</evidence>
<dbReference type="PANTHER" id="PTHR43625">
    <property type="entry name" value="AFLATOXIN B1 ALDEHYDE REDUCTASE"/>
    <property type="match status" value="1"/>
</dbReference>
<evidence type="ECO:0000259" key="2">
    <source>
        <dbReference type="Pfam" id="PF00248"/>
    </source>
</evidence>
<feature type="domain" description="NADP-dependent oxidoreductase" evidence="2">
    <location>
        <begin position="14"/>
        <end position="301"/>
    </location>
</feature>
<evidence type="ECO:0000313" key="3">
    <source>
        <dbReference type="EMBL" id="ALG15144.1"/>
    </source>
</evidence>
<dbReference type="Gene3D" id="3.20.20.100">
    <property type="entry name" value="NADP-dependent oxidoreductase domain"/>
    <property type="match status" value="1"/>
</dbReference>
<gene>
    <name evidence="3" type="ORF">AOZ06_29025</name>
</gene>
<dbReference type="CDD" id="cd19076">
    <property type="entry name" value="AKR_AKR13A_13D"/>
    <property type="match status" value="1"/>
</dbReference>
<dbReference type="GO" id="GO:0016491">
    <property type="term" value="F:oxidoreductase activity"/>
    <property type="evidence" value="ECO:0007669"/>
    <property type="project" value="UniProtKB-KW"/>
</dbReference>
<proteinExistence type="predicted"/>
<dbReference type="KEGG" id="kphy:AOZ06_29025"/>
<sequence length="321" mass="34750">MPQRALGTLSVPAIGLGCMGMSAFYGTTNETDAFATIDRAIERGCTLLDTAEMYGPHINEQLVGKAIAMRRDEVIVATKFGGRSSIDGMATGSRAYIRQAIEGSLRRLGTDHVDLYYLHRVDPSIPIEETVSAMAELVAEGKVRHLGLSEASATTLRRAHAIHPISALQTEYSLWERHVEAEILATCHELGVGFVAYSPLGRGFLTGRAADPTQLDDNDIRRSIPRYQGAALTLNLRLVDKVTELAAARGCTPAQLALAWVLAQGEHIVPIPGTRRPERLEENLASTAIRLSDVELTRIDAELPAVVGDRYPPGGMSTIDL</sequence>
<dbReference type="EMBL" id="CP012752">
    <property type="protein sequence ID" value="ALG15144.1"/>
    <property type="molecule type" value="Genomic_DNA"/>
</dbReference>
<organism evidence="3 4">
    <name type="scientific">Kibdelosporangium phytohabitans</name>
    <dbReference type="NCBI Taxonomy" id="860235"/>
    <lineage>
        <taxon>Bacteria</taxon>
        <taxon>Bacillati</taxon>
        <taxon>Actinomycetota</taxon>
        <taxon>Actinomycetes</taxon>
        <taxon>Pseudonocardiales</taxon>
        <taxon>Pseudonocardiaceae</taxon>
        <taxon>Kibdelosporangium</taxon>
    </lineage>
</organism>
<dbReference type="GO" id="GO:0005737">
    <property type="term" value="C:cytoplasm"/>
    <property type="evidence" value="ECO:0007669"/>
    <property type="project" value="TreeGrafter"/>
</dbReference>
<protein>
    <submittedName>
        <fullName evidence="3">Aldo/keto reductase</fullName>
    </submittedName>
</protein>
<name>A0A0N9I865_9PSEU</name>
<dbReference type="AlphaFoldDB" id="A0A0N9I865"/>
<keyword evidence="4" id="KW-1185">Reference proteome</keyword>
<dbReference type="InterPro" id="IPR023210">
    <property type="entry name" value="NADP_OxRdtase_dom"/>
</dbReference>
<dbReference type="STRING" id="860235.AOZ06_29025"/>
<dbReference type="PROSITE" id="PS51257">
    <property type="entry name" value="PROKAR_LIPOPROTEIN"/>
    <property type="match status" value="1"/>
</dbReference>
<reference evidence="3 4" key="1">
    <citation type="submission" date="2015-07" db="EMBL/GenBank/DDBJ databases">
        <title>Genome sequencing of Kibdelosporangium phytohabitans.</title>
        <authorList>
            <person name="Qin S."/>
            <person name="Xing K."/>
        </authorList>
    </citation>
    <scope>NUCLEOTIDE SEQUENCE [LARGE SCALE GENOMIC DNA]</scope>
    <source>
        <strain evidence="3 4">KLBMP1111</strain>
    </source>
</reference>
<dbReference type="InterPro" id="IPR036812">
    <property type="entry name" value="NAD(P)_OxRdtase_dom_sf"/>
</dbReference>
<dbReference type="Pfam" id="PF00248">
    <property type="entry name" value="Aldo_ket_red"/>
    <property type="match status" value="1"/>
</dbReference>
<dbReference type="Proteomes" id="UP000063699">
    <property type="component" value="Chromosome"/>
</dbReference>
<keyword evidence="1" id="KW-0560">Oxidoreductase</keyword>
<dbReference type="InterPro" id="IPR050791">
    <property type="entry name" value="Aldo-Keto_reductase"/>
</dbReference>